<proteinExistence type="predicted"/>
<dbReference type="OrthoDB" id="5197650at2"/>
<dbReference type="AlphaFoldDB" id="A0A1H8VKI8"/>
<reference evidence="4" key="1">
    <citation type="submission" date="2016-10" db="EMBL/GenBank/DDBJ databases">
        <authorList>
            <person name="Varghese N."/>
            <person name="Submissions S."/>
        </authorList>
    </citation>
    <scope>NUCLEOTIDE SEQUENCE [LARGE SCALE GENOMIC DNA]</scope>
    <source>
        <strain evidence="4">DSM 45413</strain>
    </source>
</reference>
<gene>
    <name evidence="3" type="ORF">SAMN05660991_03633</name>
</gene>
<sequence>MTGPAVLPRSDSPAVPIVSTGNPAAAPAAAPAPAPAPARPAAYEHVLHRLVRREVHLLGELSTWAAPDDAPRAAALAAHAHLVGRLLLQHHATERDLIWPALLRSLPDGPGRARVAEETARCARLDDLARGLSTAARQWTVTGTAAARDAFTLACRALADAVDDQTATEEHDLLPLLAALPAAEWTAITAAAPCSLSGRERLFVLGLALEDACADERARLLAALPPATRLAWRLAGRRRYRAAVVRLRGAPPAG</sequence>
<feature type="region of interest" description="Disordered" evidence="1">
    <location>
        <begin position="1"/>
        <end position="37"/>
    </location>
</feature>
<evidence type="ECO:0000313" key="4">
    <source>
        <dbReference type="Proteomes" id="UP000198960"/>
    </source>
</evidence>
<protein>
    <submittedName>
        <fullName evidence="3">Hemerythrin HHE cation binding domain-containing protein</fullName>
    </submittedName>
</protein>
<evidence type="ECO:0000313" key="3">
    <source>
        <dbReference type="EMBL" id="SEP15889.1"/>
    </source>
</evidence>
<accession>A0A1H8VKI8</accession>
<evidence type="ECO:0000256" key="1">
    <source>
        <dbReference type="SAM" id="MobiDB-lite"/>
    </source>
</evidence>
<dbReference type="InterPro" id="IPR012312">
    <property type="entry name" value="Hemerythrin-like"/>
</dbReference>
<dbReference type="STRING" id="673521.SAMN05660991_03633"/>
<name>A0A1H8VKI8_9ACTN</name>
<organism evidence="3 4">
    <name type="scientific">Trujillonella endophytica</name>
    <dbReference type="NCBI Taxonomy" id="673521"/>
    <lineage>
        <taxon>Bacteria</taxon>
        <taxon>Bacillati</taxon>
        <taxon>Actinomycetota</taxon>
        <taxon>Actinomycetes</taxon>
        <taxon>Geodermatophilales</taxon>
        <taxon>Geodermatophilaceae</taxon>
        <taxon>Trujillonella</taxon>
    </lineage>
</organism>
<feature type="domain" description="Hemerythrin-like" evidence="2">
    <location>
        <begin position="48"/>
        <end position="177"/>
    </location>
</feature>
<dbReference type="Pfam" id="PF01814">
    <property type="entry name" value="Hemerythrin"/>
    <property type="match status" value="1"/>
</dbReference>
<dbReference type="EMBL" id="FOEE01000012">
    <property type="protein sequence ID" value="SEP15889.1"/>
    <property type="molecule type" value="Genomic_DNA"/>
</dbReference>
<dbReference type="Gene3D" id="1.20.120.520">
    <property type="entry name" value="nmb1532 protein domain like"/>
    <property type="match status" value="1"/>
</dbReference>
<dbReference type="RefSeq" id="WP_091946700.1">
    <property type="nucleotide sequence ID" value="NZ_FOEE01000012.1"/>
</dbReference>
<evidence type="ECO:0000259" key="2">
    <source>
        <dbReference type="Pfam" id="PF01814"/>
    </source>
</evidence>
<dbReference type="Proteomes" id="UP000198960">
    <property type="component" value="Unassembled WGS sequence"/>
</dbReference>
<keyword evidence="4" id="KW-1185">Reference proteome</keyword>